<evidence type="ECO:0000256" key="1">
    <source>
        <dbReference type="ARBA" id="ARBA00010541"/>
    </source>
</evidence>
<keyword evidence="2" id="KW-0645">Protease</keyword>
<dbReference type="GO" id="GO:0004252">
    <property type="term" value="F:serine-type endopeptidase activity"/>
    <property type="evidence" value="ECO:0007669"/>
    <property type="project" value="InterPro"/>
</dbReference>
<evidence type="ECO:0000256" key="4">
    <source>
        <dbReference type="ARBA" id="ARBA00022825"/>
    </source>
</evidence>
<dbReference type="InterPro" id="IPR009003">
    <property type="entry name" value="Peptidase_S1_PA"/>
</dbReference>
<dbReference type="InterPro" id="IPR036034">
    <property type="entry name" value="PDZ_sf"/>
</dbReference>
<accession>A0A6B2L2R0</accession>
<dbReference type="EMBL" id="GIBP01002325">
    <property type="protein sequence ID" value="NDV31294.1"/>
    <property type="molecule type" value="Transcribed_RNA"/>
</dbReference>
<proteinExistence type="inferred from homology"/>
<evidence type="ECO:0000259" key="5">
    <source>
        <dbReference type="Pfam" id="PF17815"/>
    </source>
</evidence>
<sequence length="481" mass="54123">MDIYDNLPLDGVVKIFANLTDPDYESPWQMCQSIDVTGSGFIIENNRIITNAHVVANSTFISVRKYSEAVKYVGRLVCISHDCDMAILAVDDKKFWEGMKPLTFASRVPHLQEKVFVAGYPEGGDTISVTRGIVSRIELGAYTRNTELLTVQIDAAINPGNSGGPVFAGSEVVGIAFSGLDDADGIGYIIPFPVYQYFLKDFEQTGKWNGFCSLGIRYQYMENKGLRLSHQMPDDLTGILIRYIDPLSPCHGLMLPDDVLCSVNNTHIANDGTIKWRNRERVAHKFVLQQSPPGTKMTLQVFREGELKTIPFTTQFIPPFIPATYDAPPTYVCWAGLVFVPLSIPFMDSYGGEYWARAPLSLQSTCESSRRKWKDQQIIVLARILVDEVNWGYEDTQGSVVTKLNQIEIINLKHLYDIIQESKDTFLKFELGMDGVVCINREAGMKATEKILKVHKINSMTNLLPKKNGEKEKEKKKKKHE</sequence>
<reference evidence="6" key="1">
    <citation type="journal article" date="2020" name="J. Eukaryot. Microbiol.">
        <title>De novo Sequencing, Assembly and Annotation of the Transcriptome for the Free-Living Testate Amoeba Arcella intermedia.</title>
        <authorList>
            <person name="Ribeiro G.M."/>
            <person name="Porfirio-Sousa A.L."/>
            <person name="Maurer-Alcala X.X."/>
            <person name="Katz L.A."/>
            <person name="Lahr D.J.G."/>
        </authorList>
    </citation>
    <scope>NUCLEOTIDE SEQUENCE</scope>
</reference>
<protein>
    <recommendedName>
        <fullName evidence="5">Protease Do-like PDZ domain-containing protein</fullName>
    </recommendedName>
</protein>
<evidence type="ECO:0000256" key="3">
    <source>
        <dbReference type="ARBA" id="ARBA00022801"/>
    </source>
</evidence>
<dbReference type="SUPFAM" id="SSF50494">
    <property type="entry name" value="Trypsin-like serine proteases"/>
    <property type="match status" value="1"/>
</dbReference>
<evidence type="ECO:0000313" key="6">
    <source>
        <dbReference type="EMBL" id="NDV31294.1"/>
    </source>
</evidence>
<evidence type="ECO:0000256" key="2">
    <source>
        <dbReference type="ARBA" id="ARBA00022670"/>
    </source>
</evidence>
<feature type="domain" description="Protease Do-like PDZ" evidence="5">
    <location>
        <begin position="324"/>
        <end position="460"/>
    </location>
</feature>
<dbReference type="PRINTS" id="PR00834">
    <property type="entry name" value="PROTEASES2C"/>
</dbReference>
<dbReference type="SUPFAM" id="SSF50156">
    <property type="entry name" value="PDZ domain-like"/>
    <property type="match status" value="1"/>
</dbReference>
<dbReference type="InterPro" id="IPR046449">
    <property type="entry name" value="DEGP_PDZ_sf"/>
</dbReference>
<comment type="similarity">
    <text evidence="1">Belongs to the peptidase S1C family.</text>
</comment>
<dbReference type="PANTHER" id="PTHR45980">
    <property type="match status" value="1"/>
</dbReference>
<dbReference type="InterPro" id="IPR001940">
    <property type="entry name" value="Peptidase_S1C"/>
</dbReference>
<dbReference type="PANTHER" id="PTHR45980:SF9">
    <property type="entry name" value="PROTEASE DO-LIKE 10, MITOCHONDRIAL-RELATED"/>
    <property type="match status" value="1"/>
</dbReference>
<dbReference type="GO" id="GO:0006508">
    <property type="term" value="P:proteolysis"/>
    <property type="evidence" value="ECO:0007669"/>
    <property type="project" value="UniProtKB-KW"/>
</dbReference>
<dbReference type="InterPro" id="IPR041517">
    <property type="entry name" value="DEGP_PDZ"/>
</dbReference>
<name>A0A6B2L2R0_9EUKA</name>
<keyword evidence="4" id="KW-0720">Serine protease</keyword>
<dbReference type="AlphaFoldDB" id="A0A6B2L2R0"/>
<organism evidence="6">
    <name type="scientific">Arcella intermedia</name>
    <dbReference type="NCBI Taxonomy" id="1963864"/>
    <lineage>
        <taxon>Eukaryota</taxon>
        <taxon>Amoebozoa</taxon>
        <taxon>Tubulinea</taxon>
        <taxon>Elardia</taxon>
        <taxon>Arcellinida</taxon>
        <taxon>Sphaerothecina</taxon>
        <taxon>Arcellidae</taxon>
        <taxon>Arcella</taxon>
    </lineage>
</organism>
<dbReference type="Pfam" id="PF17815">
    <property type="entry name" value="PDZ_3"/>
    <property type="match status" value="1"/>
</dbReference>
<keyword evidence="3" id="KW-0378">Hydrolase</keyword>
<dbReference type="Gene3D" id="2.40.10.120">
    <property type="match status" value="1"/>
</dbReference>
<dbReference type="Gene3D" id="2.30.42.10">
    <property type="match status" value="1"/>
</dbReference>
<dbReference type="Pfam" id="PF13365">
    <property type="entry name" value="Trypsin_2"/>
    <property type="match status" value="1"/>
</dbReference>
<dbReference type="Gene3D" id="3.20.190.20">
    <property type="match status" value="1"/>
</dbReference>